<evidence type="ECO:0000256" key="2">
    <source>
        <dbReference type="ARBA" id="ARBA00022714"/>
    </source>
</evidence>
<dbReference type="AlphaFoldDB" id="A0A424YI22"/>
<dbReference type="PANTHER" id="PTHR43342">
    <property type="entry name" value="NADH-QUINONE OXIDOREDUCTASE, E SUBUNIT"/>
    <property type="match status" value="1"/>
</dbReference>
<dbReference type="GO" id="GO:0016491">
    <property type="term" value="F:oxidoreductase activity"/>
    <property type="evidence" value="ECO:0007669"/>
    <property type="project" value="InterPro"/>
</dbReference>
<dbReference type="GO" id="GO:0046872">
    <property type="term" value="F:metal ion binding"/>
    <property type="evidence" value="ECO:0007669"/>
    <property type="project" value="UniProtKB-KW"/>
</dbReference>
<accession>A0A424YI22</accession>
<gene>
    <name evidence="8" type="ORF">D5R97_01390</name>
</gene>
<dbReference type="CDD" id="cd03064">
    <property type="entry name" value="TRX_Fd_NuoE"/>
    <property type="match status" value="1"/>
</dbReference>
<comment type="similarity">
    <text evidence="1">Belongs to the complex I 24 kDa subunit family.</text>
</comment>
<evidence type="ECO:0000256" key="6">
    <source>
        <dbReference type="ARBA" id="ARBA00034078"/>
    </source>
</evidence>
<dbReference type="InterPro" id="IPR041921">
    <property type="entry name" value="NuoE_N"/>
</dbReference>
<comment type="cofactor">
    <cofactor evidence="7">
        <name>[2Fe-2S] cluster</name>
        <dbReference type="ChEBI" id="CHEBI:190135"/>
    </cofactor>
    <text evidence="7">Binds 1 [2Fe-2S] cluster.</text>
</comment>
<dbReference type="PANTHER" id="PTHR43342:SF1">
    <property type="entry name" value="BIFURCATING [FEFE] HYDROGENASE GAMMA SUBUNIT"/>
    <property type="match status" value="1"/>
</dbReference>
<evidence type="ECO:0000256" key="3">
    <source>
        <dbReference type="ARBA" id="ARBA00022723"/>
    </source>
</evidence>
<dbReference type="GO" id="GO:0051537">
    <property type="term" value="F:2 iron, 2 sulfur cluster binding"/>
    <property type="evidence" value="ECO:0007669"/>
    <property type="project" value="UniProtKB-KW"/>
</dbReference>
<name>A0A424YI22_9FIRM</name>
<dbReference type="InterPro" id="IPR002023">
    <property type="entry name" value="NuoE-like"/>
</dbReference>
<dbReference type="Gene3D" id="3.40.30.10">
    <property type="entry name" value="Glutaredoxin"/>
    <property type="match status" value="1"/>
</dbReference>
<feature type="binding site" evidence="7">
    <location>
        <position position="83"/>
    </location>
    <ligand>
        <name>[2Fe-2S] cluster</name>
        <dbReference type="ChEBI" id="CHEBI:190135"/>
    </ligand>
</feature>
<dbReference type="EMBL" id="QZAA01000047">
    <property type="protein sequence ID" value="RQD77914.1"/>
    <property type="molecule type" value="Genomic_DNA"/>
</dbReference>
<evidence type="ECO:0000256" key="7">
    <source>
        <dbReference type="PIRSR" id="PIRSR000216-1"/>
    </source>
</evidence>
<dbReference type="Proteomes" id="UP000285138">
    <property type="component" value="Unassembled WGS sequence"/>
</dbReference>
<reference evidence="8 9" key="1">
    <citation type="submission" date="2018-08" db="EMBL/GenBank/DDBJ databases">
        <title>The metabolism and importance of syntrophic acetate oxidation coupled to methane or sulfide production in haloalkaline environments.</title>
        <authorList>
            <person name="Timmers P.H.A."/>
            <person name="Vavourakis C.D."/>
            <person name="Sorokin D.Y."/>
            <person name="Sinninghe Damste J.S."/>
            <person name="Muyzer G."/>
            <person name="Stams A.J.M."/>
            <person name="Plugge C.M."/>
        </authorList>
    </citation>
    <scope>NUCLEOTIDE SEQUENCE [LARGE SCALE GENOMIC DNA]</scope>
    <source>
        <strain evidence="8">MSAO_Bac1</strain>
    </source>
</reference>
<keyword evidence="4 7" id="KW-0408">Iron</keyword>
<dbReference type="Pfam" id="PF01257">
    <property type="entry name" value="2Fe-2S_thioredx"/>
    <property type="match status" value="1"/>
</dbReference>
<keyword evidence="5 7" id="KW-0411">Iron-sulfur</keyword>
<evidence type="ECO:0000256" key="4">
    <source>
        <dbReference type="ARBA" id="ARBA00023004"/>
    </source>
</evidence>
<comment type="cofactor">
    <cofactor evidence="6">
        <name>[2Fe-2S] cluster</name>
        <dbReference type="ChEBI" id="CHEBI:190135"/>
    </cofactor>
</comment>
<feature type="binding site" evidence="7">
    <location>
        <position position="119"/>
    </location>
    <ligand>
        <name>[2Fe-2S] cluster</name>
        <dbReference type="ChEBI" id="CHEBI:190135"/>
    </ligand>
</feature>
<dbReference type="InterPro" id="IPR036249">
    <property type="entry name" value="Thioredoxin-like_sf"/>
</dbReference>
<dbReference type="Gene3D" id="1.10.10.1590">
    <property type="entry name" value="NADH-quinone oxidoreductase subunit E"/>
    <property type="match status" value="1"/>
</dbReference>
<dbReference type="PIRSF" id="PIRSF000216">
    <property type="entry name" value="NADH_DH_24kDa"/>
    <property type="match status" value="1"/>
</dbReference>
<keyword evidence="3 7" id="KW-0479">Metal-binding</keyword>
<evidence type="ECO:0000256" key="5">
    <source>
        <dbReference type="ARBA" id="ARBA00023014"/>
    </source>
</evidence>
<feature type="binding site" evidence="7">
    <location>
        <position position="78"/>
    </location>
    <ligand>
        <name>[2Fe-2S] cluster</name>
        <dbReference type="ChEBI" id="CHEBI:190135"/>
    </ligand>
</feature>
<keyword evidence="2 7" id="KW-0001">2Fe-2S</keyword>
<evidence type="ECO:0000313" key="8">
    <source>
        <dbReference type="EMBL" id="RQD77914.1"/>
    </source>
</evidence>
<proteinExistence type="inferred from homology"/>
<evidence type="ECO:0000313" key="9">
    <source>
        <dbReference type="Proteomes" id="UP000285138"/>
    </source>
</evidence>
<evidence type="ECO:0000256" key="1">
    <source>
        <dbReference type="ARBA" id="ARBA00010643"/>
    </source>
</evidence>
<dbReference type="SUPFAM" id="SSF52833">
    <property type="entry name" value="Thioredoxin-like"/>
    <property type="match status" value="1"/>
</dbReference>
<feature type="binding site" evidence="7">
    <location>
        <position position="123"/>
    </location>
    <ligand>
        <name>[2Fe-2S] cluster</name>
        <dbReference type="ChEBI" id="CHEBI:190135"/>
    </ligand>
</feature>
<comment type="caution">
    <text evidence="8">The sequence shown here is derived from an EMBL/GenBank/DDBJ whole genome shotgun (WGS) entry which is preliminary data.</text>
</comment>
<dbReference type="InterPro" id="IPR028431">
    <property type="entry name" value="NADP_DH_HndA-like"/>
</dbReference>
<protein>
    <submittedName>
        <fullName evidence="8">NAD(P)H-dependent oxidoreductase subunit E</fullName>
    </submittedName>
</protein>
<sequence>MKVEMDKVDEIIEKYIHEDAPYVPLLHDINSEFRYLPKEALKRVAQRLEVPLSHLFNLATFYKCFSLVPRGENEIQVCMGTACHVKGSPRILERLCHKFQIEPGEATADQKFTLETVNCVGACALGPLVIINDKYEGRLSYKKIDKLLEGYHEENKKSS</sequence>
<organism evidence="8 9">
    <name type="scientific">Candidatus Syntrophonatronum acetioxidans</name>
    <dbReference type="NCBI Taxonomy" id="1795816"/>
    <lineage>
        <taxon>Bacteria</taxon>
        <taxon>Bacillati</taxon>
        <taxon>Bacillota</taxon>
        <taxon>Clostridia</taxon>
        <taxon>Eubacteriales</taxon>
        <taxon>Syntrophomonadaceae</taxon>
        <taxon>Candidatus Syntrophonatronum</taxon>
    </lineage>
</organism>
<dbReference type="InterPro" id="IPR042128">
    <property type="entry name" value="NuoE_dom"/>
</dbReference>